<sequence>MALQSLQLSDDSGCFILPWPPAPPPLAEALRDYFATHRSYFNDIIKLNEPAPANAMPLSRWRQPAILASLIAAYGDHIYRNQPQQSREHKPLKSLWAQWYIGLLVPPLMMALLTQRKALNLSPEQIYVDFHETGRAASFWINAEEDVQLSSLAPRQRVEKLITDVLIPIVDALESSGDINSKLIWSNTGYLVNWFSGELKPLLNAETHALLVNACFFEKQLSCGQDNPLYRTVIPREGVLVRRTCCQRYKLPDVQSCGDCTLK</sequence>
<dbReference type="RefSeq" id="WP_216375304.1">
    <property type="nucleotide sequence ID" value="NZ_JAGRYT010000009.1"/>
</dbReference>
<evidence type="ECO:0000313" key="3">
    <source>
        <dbReference type="EMBL" id="MBU4681995.1"/>
    </source>
</evidence>
<name>A0ABS6DFN0_9ENTR</name>
<dbReference type="InterPro" id="IPR022770">
    <property type="entry name" value="IucA/IucC-like_C"/>
</dbReference>
<dbReference type="InterPro" id="IPR024726">
    <property type="entry name" value="FhuF_C"/>
</dbReference>
<feature type="domain" description="Ferric siderophore reductase C-terminal" evidence="2">
    <location>
        <begin position="242"/>
        <end position="262"/>
    </location>
</feature>
<evidence type="ECO:0000313" key="4">
    <source>
        <dbReference type="Proteomes" id="UP000686327"/>
    </source>
</evidence>
<evidence type="ECO:0000259" key="2">
    <source>
        <dbReference type="Pfam" id="PF11575"/>
    </source>
</evidence>
<feature type="domain" description="Aerobactin siderophore biosynthesis IucA/IucC-like C-terminal" evidence="1">
    <location>
        <begin position="94"/>
        <end position="238"/>
    </location>
</feature>
<evidence type="ECO:0000259" key="1">
    <source>
        <dbReference type="Pfam" id="PF06276"/>
    </source>
</evidence>
<reference evidence="4" key="2">
    <citation type="submission" date="2023-07" db="EMBL/GenBank/DDBJ databases">
        <title>Cedecea davisae an AmpC producer and its therapeutic implications.</title>
        <authorList>
            <person name="Notter J."/>
        </authorList>
    </citation>
    <scope>NUCLEOTIDE SEQUENCE [LARGE SCALE GENOMIC DNA]</scope>
    <source>
        <strain evidence="4">1</strain>
    </source>
</reference>
<comment type="caution">
    <text evidence="3">The sequence shown here is derived from an EMBL/GenBank/DDBJ whole genome shotgun (WGS) entry which is preliminary data.</text>
</comment>
<proteinExistence type="predicted"/>
<dbReference type="Pfam" id="PF06276">
    <property type="entry name" value="FhuF"/>
    <property type="match status" value="1"/>
</dbReference>
<dbReference type="EMBL" id="JAGRYU010000011">
    <property type="protein sequence ID" value="MBU4681995.1"/>
    <property type="molecule type" value="Genomic_DNA"/>
</dbReference>
<reference evidence="3 4" key="1">
    <citation type="submission" date="2021-04" db="EMBL/GenBank/DDBJ databases">
        <authorList>
            <person name="Seiffert S.N."/>
        </authorList>
    </citation>
    <scope>NUCLEOTIDE SEQUENCE [LARGE SCALE GENOMIC DNA]</scope>
    <source>
        <strain evidence="3 4">1</strain>
    </source>
</reference>
<dbReference type="Pfam" id="PF11575">
    <property type="entry name" value="FhuF_C"/>
    <property type="match status" value="1"/>
</dbReference>
<dbReference type="NCBIfam" id="NF007932">
    <property type="entry name" value="PRK10647.1"/>
    <property type="match status" value="1"/>
</dbReference>
<dbReference type="Proteomes" id="UP000686327">
    <property type="component" value="Unassembled WGS sequence"/>
</dbReference>
<dbReference type="NCBIfam" id="TIGR03951">
    <property type="entry name" value="Fe_III_red_FhuF"/>
    <property type="match status" value="1"/>
</dbReference>
<organism evidence="3 4">
    <name type="scientific">Cedecea davisae</name>
    <dbReference type="NCBI Taxonomy" id="158484"/>
    <lineage>
        <taxon>Bacteria</taxon>
        <taxon>Pseudomonadati</taxon>
        <taxon>Pseudomonadota</taxon>
        <taxon>Gammaproteobacteria</taxon>
        <taxon>Enterobacterales</taxon>
        <taxon>Enterobacteriaceae</taxon>
        <taxon>Cedecea</taxon>
    </lineage>
</organism>
<keyword evidence="4" id="KW-1185">Reference proteome</keyword>
<protein>
    <submittedName>
        <fullName evidence="3">Siderophore-iron reductase FhuF</fullName>
    </submittedName>
</protein>
<gene>
    <name evidence="3" type="primary">fhuF</name>
    <name evidence="3" type="ORF">KC222_08220</name>
</gene>
<accession>A0ABS6DFN0</accession>
<dbReference type="InterPro" id="IPR008090">
    <property type="entry name" value="Fe_iron_reduct"/>
</dbReference>